<dbReference type="InterPro" id="IPR022062">
    <property type="entry name" value="DUF3618"/>
</dbReference>
<evidence type="ECO:0008006" key="4">
    <source>
        <dbReference type="Google" id="ProtNLM"/>
    </source>
</evidence>
<dbReference type="Pfam" id="PF12277">
    <property type="entry name" value="DUF3618"/>
    <property type="match status" value="1"/>
</dbReference>
<dbReference type="AlphaFoldDB" id="A0A1R1L640"/>
<dbReference type="STRING" id="554083.BKD30_14935"/>
<feature type="compositionally biased region" description="Low complexity" evidence="1">
    <location>
        <begin position="1"/>
        <end position="15"/>
    </location>
</feature>
<reference evidence="2 3" key="1">
    <citation type="submission" date="2016-12" db="EMBL/GenBank/DDBJ databases">
        <title>Draft genome of Tersicoccus phoenicis 1P05MA.</title>
        <authorList>
            <person name="Nakajima Y."/>
            <person name="Yoshizawa S."/>
            <person name="Nakamura K."/>
            <person name="Ogura Y."/>
            <person name="Hayashi T."/>
            <person name="Kogure K."/>
        </authorList>
    </citation>
    <scope>NUCLEOTIDE SEQUENCE [LARGE SCALE GENOMIC DNA]</scope>
    <source>
        <strain evidence="2 3">1p05MA</strain>
    </source>
</reference>
<dbReference type="OrthoDB" id="4641350at2"/>
<evidence type="ECO:0000313" key="2">
    <source>
        <dbReference type="EMBL" id="OMH22998.1"/>
    </source>
</evidence>
<dbReference type="EMBL" id="MRDE01000083">
    <property type="protein sequence ID" value="OMH22998.1"/>
    <property type="molecule type" value="Genomic_DNA"/>
</dbReference>
<keyword evidence="3" id="KW-1185">Reference proteome</keyword>
<dbReference type="Proteomes" id="UP000187085">
    <property type="component" value="Unassembled WGS sequence"/>
</dbReference>
<proteinExistence type="predicted"/>
<sequence length="94" mass="10024">MTSPIGSSSPGPQGSAARDAQIDAGRTRAELGRTVGALSDKMDVKAQARRRVGALTDRAPGILRRAASVLRDRRVALAVAAAVALLAWRRRRHR</sequence>
<name>A0A1R1L640_9MICC</name>
<dbReference type="RefSeq" id="WP_076705877.1">
    <property type="nucleotide sequence ID" value="NZ_MRDE01000083.1"/>
</dbReference>
<evidence type="ECO:0000313" key="3">
    <source>
        <dbReference type="Proteomes" id="UP000187085"/>
    </source>
</evidence>
<organism evidence="2 3">
    <name type="scientific">Tersicoccus phoenicis</name>
    <dbReference type="NCBI Taxonomy" id="554083"/>
    <lineage>
        <taxon>Bacteria</taxon>
        <taxon>Bacillati</taxon>
        <taxon>Actinomycetota</taxon>
        <taxon>Actinomycetes</taxon>
        <taxon>Micrococcales</taxon>
        <taxon>Micrococcaceae</taxon>
        <taxon>Tersicoccus</taxon>
    </lineage>
</organism>
<protein>
    <recommendedName>
        <fullName evidence="4">DUF3618 domain-containing protein</fullName>
    </recommendedName>
</protein>
<evidence type="ECO:0000256" key="1">
    <source>
        <dbReference type="SAM" id="MobiDB-lite"/>
    </source>
</evidence>
<comment type="caution">
    <text evidence="2">The sequence shown here is derived from an EMBL/GenBank/DDBJ whole genome shotgun (WGS) entry which is preliminary data.</text>
</comment>
<feature type="region of interest" description="Disordered" evidence="1">
    <location>
        <begin position="1"/>
        <end position="26"/>
    </location>
</feature>
<gene>
    <name evidence="2" type="ORF">BKD30_14935</name>
</gene>
<accession>A0A1R1L640</accession>